<comment type="similarity">
    <text evidence="1">Belongs to the vitamin uptake transporter (VUT/ECF) (TC 2.A.88) family. Q precursor transporter subfamily.</text>
</comment>
<dbReference type="STRING" id="387631.Asulf_01669"/>
<dbReference type="GeneID" id="15393304"/>
<dbReference type="KEGG" id="ast:Asulf_01669"/>
<organism evidence="2 3">
    <name type="scientific">Archaeoglobus sulfaticallidus PM70-1</name>
    <dbReference type="NCBI Taxonomy" id="387631"/>
    <lineage>
        <taxon>Archaea</taxon>
        <taxon>Methanobacteriati</taxon>
        <taxon>Methanobacteriota</taxon>
        <taxon>Archaeoglobi</taxon>
        <taxon>Archaeoglobales</taxon>
        <taxon>Archaeoglobaceae</taxon>
        <taxon>Archaeoglobus</taxon>
    </lineage>
</organism>
<dbReference type="HAMAP" id="MF_02088">
    <property type="entry name" value="Q_prec_transport"/>
    <property type="match status" value="1"/>
</dbReference>
<evidence type="ECO:0000256" key="1">
    <source>
        <dbReference type="HAMAP-Rule" id="MF_02088"/>
    </source>
</evidence>
<feature type="transmembrane region" description="Helical" evidence="1">
    <location>
        <begin position="6"/>
        <end position="24"/>
    </location>
</feature>
<keyword evidence="1" id="KW-0812">Transmembrane</keyword>
<feature type="transmembrane region" description="Helical" evidence="1">
    <location>
        <begin position="93"/>
        <end position="114"/>
    </location>
</feature>
<dbReference type="AlphaFoldDB" id="N0BH67"/>
<dbReference type="NCBIfam" id="TIGR00697">
    <property type="entry name" value="queuosine precursor transporter"/>
    <property type="match status" value="1"/>
</dbReference>
<evidence type="ECO:0000313" key="2">
    <source>
        <dbReference type="EMBL" id="AGK61642.1"/>
    </source>
</evidence>
<comment type="function">
    <text evidence="1">Involved in the import of queuosine (Q) precursors, required for Q precursor salvage.</text>
</comment>
<feature type="transmembrane region" description="Helical" evidence="1">
    <location>
        <begin position="209"/>
        <end position="229"/>
    </location>
</feature>
<name>N0BH67_9EURY</name>
<comment type="subcellular location">
    <subcellularLocation>
        <location evidence="1">Cell membrane</location>
        <topology evidence="1">Multi-pass membrane protein</topology>
    </subcellularLocation>
</comment>
<protein>
    <recommendedName>
        <fullName evidence="1">Probable queuosine precursor transporter</fullName>
        <shortName evidence="1">Q precursor transporter</shortName>
    </recommendedName>
</protein>
<keyword evidence="3" id="KW-1185">Reference proteome</keyword>
<feature type="transmembrane region" description="Helical" evidence="1">
    <location>
        <begin position="31"/>
        <end position="52"/>
    </location>
</feature>
<gene>
    <name evidence="2" type="ORF">Asulf_01669</name>
</gene>
<dbReference type="PANTHER" id="PTHR34300:SF2">
    <property type="entry name" value="QUEUOSINE PRECURSOR TRANSPORTER-RELATED"/>
    <property type="match status" value="1"/>
</dbReference>
<evidence type="ECO:0000313" key="3">
    <source>
        <dbReference type="Proteomes" id="UP000013307"/>
    </source>
</evidence>
<dbReference type="PANTHER" id="PTHR34300">
    <property type="entry name" value="QUEUOSINE PRECURSOR TRANSPORTER-RELATED"/>
    <property type="match status" value="1"/>
</dbReference>
<dbReference type="InterPro" id="IPR003744">
    <property type="entry name" value="YhhQ"/>
</dbReference>
<dbReference type="Pfam" id="PF02592">
    <property type="entry name" value="Vut_1"/>
    <property type="match status" value="1"/>
</dbReference>
<dbReference type="GO" id="GO:0005886">
    <property type="term" value="C:plasma membrane"/>
    <property type="evidence" value="ECO:0007669"/>
    <property type="project" value="UniProtKB-SubCell"/>
</dbReference>
<feature type="transmembrane region" description="Helical" evidence="1">
    <location>
        <begin position="178"/>
        <end position="197"/>
    </location>
</feature>
<keyword evidence="1" id="KW-0472">Membrane</keyword>
<feature type="transmembrane region" description="Helical" evidence="1">
    <location>
        <begin position="134"/>
        <end position="157"/>
    </location>
</feature>
<dbReference type="GO" id="GO:0022857">
    <property type="term" value="F:transmembrane transporter activity"/>
    <property type="evidence" value="ECO:0007669"/>
    <property type="project" value="UniProtKB-UniRule"/>
</dbReference>
<dbReference type="Proteomes" id="UP000013307">
    <property type="component" value="Chromosome"/>
</dbReference>
<keyword evidence="1" id="KW-0813">Transport</keyword>
<dbReference type="HOGENOM" id="CLU_075503_0_1_2"/>
<sequence length="239" mass="26448">MLLSEFVMWVAVTLGIVTTIAIISERFGVEIAIGIYASLTVIANIIAVKLISVGTVPYFGLLVGPAGVIVYASTFLITDIISEIYGKEIAKKTVITGFFANIVAVASIMIAVIWSPAPFMPENLLKSFDTIFSMTPRVVIASIIAYLISQTHDVYAYHFWKAKTKERFLWLRNNASTMVSQLIDTIVFITLAFYGVFDLNVLLAMITGQYLLKLTIALVDTPFMYIAVYTRGLVKSYNL</sequence>
<feature type="transmembrane region" description="Helical" evidence="1">
    <location>
        <begin position="58"/>
        <end position="81"/>
    </location>
</feature>
<keyword evidence="1" id="KW-1133">Transmembrane helix</keyword>
<dbReference type="EMBL" id="CP005290">
    <property type="protein sequence ID" value="AGK61642.1"/>
    <property type="molecule type" value="Genomic_DNA"/>
</dbReference>
<proteinExistence type="inferred from homology"/>
<accession>N0BH67</accession>
<dbReference type="eggNOG" id="arCOG04284">
    <property type="taxonomic scope" value="Archaea"/>
</dbReference>
<reference evidence="2 3" key="1">
    <citation type="journal article" date="2013" name="Genome Announc.">
        <title>Complete Genome Sequence of the Thermophilic and Facultatively Chemolithoautotrophic Sulfate Reducer Archaeoglobus sulfaticallidus Strain PM70-1T.</title>
        <authorList>
            <person name="Stokke R."/>
            <person name="Hocking W.P."/>
            <person name="Steinsbu B.O."/>
            <person name="Steen I.H."/>
        </authorList>
    </citation>
    <scope>NUCLEOTIDE SEQUENCE [LARGE SCALE GENOMIC DNA]</scope>
    <source>
        <strain evidence="2">PM70-1</strain>
    </source>
</reference>
<keyword evidence="1" id="KW-1003">Cell membrane</keyword>
<dbReference type="RefSeq" id="WP_015591240.1">
    <property type="nucleotide sequence ID" value="NC_021169.1"/>
</dbReference>